<comment type="caution">
    <text evidence="1">The sequence shown here is derived from an EMBL/GenBank/DDBJ whole genome shotgun (WGS) entry which is preliminary data.</text>
</comment>
<keyword evidence="2" id="KW-1185">Reference proteome</keyword>
<name>A0A8J3LW07_9ACTN</name>
<evidence type="ECO:0000313" key="2">
    <source>
        <dbReference type="Proteomes" id="UP000630097"/>
    </source>
</evidence>
<dbReference type="AlphaFoldDB" id="A0A8J3LW07"/>
<protein>
    <recommendedName>
        <fullName evidence="3">Winged helix DNA-binding domain-containing protein</fullName>
    </recommendedName>
</protein>
<sequence length="375" mass="41270">MENGNDIRPGTGPVLSRRAINRATLERQLLLRRHDMTAHEAIEHLVGLQAQTPHTWYVGLWGRLAGFDPREAADLLTSRGAVRMALMRSTIHLVTAQDALALRALIQPVIERGTRSVFGKGVAGIDPDELARAGRAAVEERPLTFSELGRVLGERWPGRDQASLAQTTRAALPLVQVPPRGVWGASGLARHTTAEAWLGRPLRADYPVEEMVLRYLAAFGPATVRDVQTWSGLTRLTEILERLRPRLLSFRDEDGAELFDLPDAPRPDPGTPAPPRLLYDFDNLLLSHADRSRVVTDAYRRQDFDDHGPVPRLILLDGFTAGTWTFAAERGKATLVIRLFAKTSGEDADALAAEGAALAEFLAPEAEVRDVRFAS</sequence>
<dbReference type="Proteomes" id="UP000630097">
    <property type="component" value="Unassembled WGS sequence"/>
</dbReference>
<proteinExistence type="predicted"/>
<dbReference type="InterPro" id="IPR009351">
    <property type="entry name" value="AlkZ-like"/>
</dbReference>
<gene>
    <name evidence="1" type="ORF">Pka01_19510</name>
</gene>
<reference evidence="1 2" key="1">
    <citation type="submission" date="2021-01" db="EMBL/GenBank/DDBJ databases">
        <title>Whole genome shotgun sequence of Planotetraspora kaengkrachanensis NBRC 104272.</title>
        <authorList>
            <person name="Komaki H."/>
            <person name="Tamura T."/>
        </authorList>
    </citation>
    <scope>NUCLEOTIDE SEQUENCE [LARGE SCALE GENOMIC DNA]</scope>
    <source>
        <strain evidence="1 2">NBRC 104272</strain>
    </source>
</reference>
<dbReference type="RefSeq" id="WP_203882284.1">
    <property type="nucleotide sequence ID" value="NZ_BAABHH010000007.1"/>
</dbReference>
<evidence type="ECO:0008006" key="3">
    <source>
        <dbReference type="Google" id="ProtNLM"/>
    </source>
</evidence>
<evidence type="ECO:0000313" key="1">
    <source>
        <dbReference type="EMBL" id="GIG78824.1"/>
    </source>
</evidence>
<dbReference type="Pfam" id="PF06224">
    <property type="entry name" value="AlkZ-like"/>
    <property type="match status" value="1"/>
</dbReference>
<dbReference type="EMBL" id="BONV01000005">
    <property type="protein sequence ID" value="GIG78824.1"/>
    <property type="molecule type" value="Genomic_DNA"/>
</dbReference>
<dbReference type="PANTHER" id="PTHR38479">
    <property type="entry name" value="LMO0824 PROTEIN"/>
    <property type="match status" value="1"/>
</dbReference>
<organism evidence="1 2">
    <name type="scientific">Planotetraspora kaengkrachanensis</name>
    <dbReference type="NCBI Taxonomy" id="575193"/>
    <lineage>
        <taxon>Bacteria</taxon>
        <taxon>Bacillati</taxon>
        <taxon>Actinomycetota</taxon>
        <taxon>Actinomycetes</taxon>
        <taxon>Streptosporangiales</taxon>
        <taxon>Streptosporangiaceae</taxon>
        <taxon>Planotetraspora</taxon>
    </lineage>
</organism>
<dbReference type="PANTHER" id="PTHR38479:SF2">
    <property type="entry name" value="WINGED HELIX DNA-BINDING DOMAIN-CONTAINING PROTEIN"/>
    <property type="match status" value="1"/>
</dbReference>
<accession>A0A8J3LW07</accession>